<feature type="compositionally biased region" description="Polar residues" evidence="1">
    <location>
        <begin position="354"/>
        <end position="363"/>
    </location>
</feature>
<feature type="compositionally biased region" description="Basic and acidic residues" evidence="1">
    <location>
        <begin position="390"/>
        <end position="406"/>
    </location>
</feature>
<dbReference type="GO" id="GO:0003676">
    <property type="term" value="F:nucleic acid binding"/>
    <property type="evidence" value="ECO:0007669"/>
    <property type="project" value="InterPro"/>
</dbReference>
<feature type="region of interest" description="Disordered" evidence="1">
    <location>
        <begin position="155"/>
        <end position="290"/>
    </location>
</feature>
<dbReference type="InterPro" id="IPR036361">
    <property type="entry name" value="SAP_dom_sf"/>
</dbReference>
<feature type="compositionally biased region" description="Basic and acidic residues" evidence="1">
    <location>
        <begin position="208"/>
        <end position="217"/>
    </location>
</feature>
<feature type="domain" description="SAP" evidence="2">
    <location>
        <begin position="13"/>
        <end position="47"/>
    </location>
</feature>
<dbReference type="InterPro" id="IPR003034">
    <property type="entry name" value="SAP_dom"/>
</dbReference>
<feature type="compositionally biased region" description="Polar residues" evidence="1">
    <location>
        <begin position="261"/>
        <end position="271"/>
    </location>
</feature>
<dbReference type="EMBL" id="VEPZ02000966">
    <property type="protein sequence ID" value="KAE8706938.1"/>
    <property type="molecule type" value="Genomic_DNA"/>
</dbReference>
<feature type="compositionally biased region" description="Polar residues" evidence="1">
    <location>
        <begin position="481"/>
        <end position="498"/>
    </location>
</feature>
<organism evidence="3 4">
    <name type="scientific">Hibiscus syriacus</name>
    <name type="common">Rose of Sharon</name>
    <dbReference type="NCBI Taxonomy" id="106335"/>
    <lineage>
        <taxon>Eukaryota</taxon>
        <taxon>Viridiplantae</taxon>
        <taxon>Streptophyta</taxon>
        <taxon>Embryophyta</taxon>
        <taxon>Tracheophyta</taxon>
        <taxon>Spermatophyta</taxon>
        <taxon>Magnoliopsida</taxon>
        <taxon>eudicotyledons</taxon>
        <taxon>Gunneridae</taxon>
        <taxon>Pentapetalae</taxon>
        <taxon>rosids</taxon>
        <taxon>malvids</taxon>
        <taxon>Malvales</taxon>
        <taxon>Malvaceae</taxon>
        <taxon>Malvoideae</taxon>
        <taxon>Hibiscus</taxon>
    </lineage>
</organism>
<dbReference type="PANTHER" id="PTHR47031:SF3">
    <property type="entry name" value="SAP DOMAIN-CONTAINING PROTEIN"/>
    <property type="match status" value="1"/>
</dbReference>
<reference evidence="3" key="1">
    <citation type="submission" date="2019-09" db="EMBL/GenBank/DDBJ databases">
        <title>Draft genome information of white flower Hibiscus syriacus.</title>
        <authorList>
            <person name="Kim Y.-M."/>
        </authorList>
    </citation>
    <scope>NUCLEOTIDE SEQUENCE [LARGE SCALE GENOMIC DNA]</scope>
    <source>
        <strain evidence="3">YM2019G1</strain>
    </source>
</reference>
<keyword evidence="4" id="KW-1185">Reference proteome</keyword>
<evidence type="ECO:0000313" key="4">
    <source>
        <dbReference type="Proteomes" id="UP000436088"/>
    </source>
</evidence>
<feature type="compositionally biased region" description="Low complexity" evidence="1">
    <location>
        <begin position="620"/>
        <end position="649"/>
    </location>
</feature>
<feature type="region of interest" description="Disordered" evidence="1">
    <location>
        <begin position="448"/>
        <end position="528"/>
    </location>
</feature>
<dbReference type="Pfam" id="PF02037">
    <property type="entry name" value="SAP"/>
    <property type="match status" value="1"/>
</dbReference>
<protein>
    <submittedName>
        <fullName evidence="3">60S ribosomal protein L30-like</fullName>
    </submittedName>
</protein>
<feature type="compositionally biased region" description="Basic and acidic residues" evidence="1">
    <location>
        <begin position="229"/>
        <end position="259"/>
    </location>
</feature>
<dbReference type="Pfam" id="PF16294">
    <property type="entry name" value="RSB_motif"/>
    <property type="match status" value="1"/>
</dbReference>
<dbReference type="InterPro" id="IPR032552">
    <property type="entry name" value="RSB_motif"/>
</dbReference>
<dbReference type="Gene3D" id="1.10.720.30">
    <property type="entry name" value="SAP domain"/>
    <property type="match status" value="1"/>
</dbReference>
<dbReference type="PANTHER" id="PTHR47031">
    <property type="entry name" value="SAP DNA-BINDING DOMAIN-CONTAINING PROTEIN"/>
    <property type="match status" value="1"/>
</dbReference>
<feature type="region of interest" description="Disordered" evidence="1">
    <location>
        <begin position="49"/>
        <end position="71"/>
    </location>
</feature>
<dbReference type="GO" id="GO:0005840">
    <property type="term" value="C:ribosome"/>
    <property type="evidence" value="ECO:0007669"/>
    <property type="project" value="UniProtKB-KW"/>
</dbReference>
<feature type="compositionally biased region" description="Pro residues" evidence="1">
    <location>
        <begin position="650"/>
        <end position="682"/>
    </location>
</feature>
<dbReference type="Proteomes" id="UP000436088">
    <property type="component" value="Unassembled WGS sequence"/>
</dbReference>
<accession>A0A6A3ASQ8</accession>
<dbReference type="SMART" id="SM00513">
    <property type="entry name" value="SAP"/>
    <property type="match status" value="1"/>
</dbReference>
<gene>
    <name evidence="3" type="ORF">F3Y22_tig00110387pilonHSYRG00317</name>
</gene>
<dbReference type="SUPFAM" id="SSF54928">
    <property type="entry name" value="RNA-binding domain, RBD"/>
    <property type="match status" value="1"/>
</dbReference>
<dbReference type="PROSITE" id="PS50800">
    <property type="entry name" value="SAP"/>
    <property type="match status" value="1"/>
</dbReference>
<feature type="compositionally biased region" description="Polar residues" evidence="1">
    <location>
        <begin position="279"/>
        <end position="289"/>
    </location>
</feature>
<name>A0A6A3ASQ8_HIBSY</name>
<dbReference type="CDD" id="cd12432">
    <property type="entry name" value="RRM_ACINU"/>
    <property type="match status" value="1"/>
</dbReference>
<feature type="region of interest" description="Disordered" evidence="1">
    <location>
        <begin position="317"/>
        <end position="406"/>
    </location>
</feature>
<proteinExistence type="predicted"/>
<sequence>MSSKYQILDNRPIDQWKVTELKEELKRRKLTTRGLKEDLVKRLDEALRIERENTENEEDNGLNSDTQPIDEGGIEKVMSDIAETVKDVVDHSGSEIKKESRVKVQVDINESAAALGHEGVLVRDSMVQEELIAQATTVQTEITVTKDVVSEVSMVGQPQDLQSSGQNEDVNTDIKLESEDPKLQLETEDPKAWLKNEDPKPQVQNESPKAEEPKGELECVGSKPQLESDDLKPQLDIEDSKVHPENDDSKAAHEDDMRDSSAPNIQVSEVSPNLGFQVKSDSIPTDSVSNNEKIEIKDNIIADNVKLDLDVIKPEMVEPPSSNVVPGSGESHPMDVGGPPEIKAPVDERDDKNATNVDMSNKNDSAEMAYSEKLNLDRSSGDDSMEEDVLESKQIDSKYSTDETGVKREKNGVPIIKEKSYVRIIGDDLSADKKNVFVENKSGSFVPAGKRKLHDQETVENNELSKRRKWNSDNIKVPEHQGSNLIPTSTPKGTTQPTAFRRNFSRSDSMASEDTPKERVVPPSQKAPTTSLRIDNFVRPFTLKAVQEFLGITGTVTSFWMDHIKTHCYATYSSVEEAIDTRNAVYNLQWPPNGGRLLVADFVDPLEVKTRVDVPPQTPTTPGTYGSTAPQAQPASQPQPSPHQQISRPQLPPPSALPPPPPPPLSNPPPVRERLPLPPPPPEKLDPPIVTLDDLFWKTKATPRIYYLPLSDEQVAAKQAGEGRNMKQ</sequence>
<evidence type="ECO:0000313" key="3">
    <source>
        <dbReference type="EMBL" id="KAE8706938.1"/>
    </source>
</evidence>
<evidence type="ECO:0000256" key="1">
    <source>
        <dbReference type="SAM" id="MobiDB-lite"/>
    </source>
</evidence>
<feature type="compositionally biased region" description="Basic and acidic residues" evidence="1">
    <location>
        <begin position="344"/>
        <end position="353"/>
    </location>
</feature>
<comment type="caution">
    <text evidence="3">The sequence shown here is derived from an EMBL/GenBank/DDBJ whole genome shotgun (WGS) entry which is preliminary data.</text>
</comment>
<dbReference type="SUPFAM" id="SSF68906">
    <property type="entry name" value="SAP domain"/>
    <property type="match status" value="1"/>
</dbReference>
<evidence type="ECO:0000259" key="2">
    <source>
        <dbReference type="PROSITE" id="PS50800"/>
    </source>
</evidence>
<dbReference type="InterPro" id="IPR034257">
    <property type="entry name" value="Acinus_RRM"/>
</dbReference>
<feature type="region of interest" description="Disordered" evidence="1">
    <location>
        <begin position="610"/>
        <end position="689"/>
    </location>
</feature>
<feature type="compositionally biased region" description="Basic and acidic residues" evidence="1">
    <location>
        <begin position="172"/>
        <end position="200"/>
    </location>
</feature>
<feature type="compositionally biased region" description="Polar residues" evidence="1">
    <location>
        <begin position="159"/>
        <end position="169"/>
    </location>
</feature>
<dbReference type="AlphaFoldDB" id="A0A6A3ASQ8"/>
<dbReference type="InterPro" id="IPR035979">
    <property type="entry name" value="RBD_domain_sf"/>
</dbReference>